<dbReference type="Pfam" id="PF07589">
    <property type="entry name" value="PEP-CTERM"/>
    <property type="match status" value="1"/>
</dbReference>
<feature type="signal peptide" evidence="1">
    <location>
        <begin position="1"/>
        <end position="24"/>
    </location>
</feature>
<organism evidence="3 4">
    <name type="scientific">Bradyrhizobium zhengyangense</name>
    <dbReference type="NCBI Taxonomy" id="2911009"/>
    <lineage>
        <taxon>Bacteria</taxon>
        <taxon>Pseudomonadati</taxon>
        <taxon>Pseudomonadota</taxon>
        <taxon>Alphaproteobacteria</taxon>
        <taxon>Hyphomicrobiales</taxon>
        <taxon>Nitrobacteraceae</taxon>
        <taxon>Bradyrhizobium</taxon>
    </lineage>
</organism>
<sequence>MRISYFVSLLATLSAALITTNAHALTLVSTIDGGYNIDAYDTPSLRISNTTAYSFTGVSILLQAYQGLNNGDSQTVTLSDIAPNSLSTVIWNGSTVPHNLFAYDYDDEWGQTTSNSGCVVTSSLCSFVGNFKVTFTATWNNPAYGPGGTPITAIFSPSSNATGGFVGWEGLDPFGLSETTYDDHVGTPNGVLANIYVGTPTTVGGVPEPSTWAMMLLGFCSISFMAYRRRSNFTVRAL</sequence>
<dbReference type="NCBIfam" id="NF035944">
    <property type="entry name" value="PEPxxWA-CTERM"/>
    <property type="match status" value="1"/>
</dbReference>
<feature type="chain" id="PRO_5040723907" evidence="1">
    <location>
        <begin position="25"/>
        <end position="238"/>
    </location>
</feature>
<evidence type="ECO:0000313" key="3">
    <source>
        <dbReference type="EMBL" id="MCG2632379.1"/>
    </source>
</evidence>
<protein>
    <submittedName>
        <fullName evidence="3">PEPxxWA-CTERM sorting domain-containing protein</fullName>
    </submittedName>
</protein>
<proteinExistence type="predicted"/>
<evidence type="ECO:0000256" key="1">
    <source>
        <dbReference type="SAM" id="SignalP"/>
    </source>
</evidence>
<dbReference type="InterPro" id="IPR013424">
    <property type="entry name" value="Ice-binding_C"/>
</dbReference>
<feature type="domain" description="Ice-binding protein C-terminal" evidence="2">
    <location>
        <begin position="206"/>
        <end position="230"/>
    </location>
</feature>
<name>A0A9X1RKK6_9BRAD</name>
<reference evidence="3" key="1">
    <citation type="submission" date="2022-01" db="EMBL/GenBank/DDBJ databases">
        <title>Genome sequnece data of strain Bradyrhizobium sp. nov.</title>
        <authorList>
            <person name="Zhang J."/>
        </authorList>
    </citation>
    <scope>NUCLEOTIDE SEQUENCE</scope>
    <source>
        <strain evidence="3">WYCCWR 13023</strain>
    </source>
</reference>
<dbReference type="Proteomes" id="UP001139054">
    <property type="component" value="Unassembled WGS sequence"/>
</dbReference>
<dbReference type="RefSeq" id="WP_237891948.1">
    <property type="nucleotide sequence ID" value="NZ_JAKLTY010000040.1"/>
</dbReference>
<evidence type="ECO:0000259" key="2">
    <source>
        <dbReference type="Pfam" id="PF07589"/>
    </source>
</evidence>
<evidence type="ECO:0000313" key="4">
    <source>
        <dbReference type="Proteomes" id="UP001139054"/>
    </source>
</evidence>
<gene>
    <name evidence="3" type="ORF">L6654_37835</name>
</gene>
<comment type="caution">
    <text evidence="3">The sequence shown here is derived from an EMBL/GenBank/DDBJ whole genome shotgun (WGS) entry which is preliminary data.</text>
</comment>
<dbReference type="NCBIfam" id="TIGR02595">
    <property type="entry name" value="PEP_CTERM"/>
    <property type="match status" value="1"/>
</dbReference>
<dbReference type="AlphaFoldDB" id="A0A9X1RKK6"/>
<keyword evidence="1" id="KW-0732">Signal</keyword>
<dbReference type="EMBL" id="JAKLTY010000040">
    <property type="protein sequence ID" value="MCG2632379.1"/>
    <property type="molecule type" value="Genomic_DNA"/>
</dbReference>
<accession>A0A9X1RKK6</accession>